<dbReference type="SUPFAM" id="SSF54523">
    <property type="entry name" value="Pili subunits"/>
    <property type="match status" value="1"/>
</dbReference>
<dbReference type="Pfam" id="PF07963">
    <property type="entry name" value="N_methyl"/>
    <property type="match status" value="1"/>
</dbReference>
<dbReference type="NCBIfam" id="TIGR02532">
    <property type="entry name" value="IV_pilin_GFxxxE"/>
    <property type="match status" value="1"/>
</dbReference>
<accession>A0ABT8MQ08</accession>
<evidence type="ECO:0000256" key="3">
    <source>
        <dbReference type="SAM" id="Phobius"/>
    </source>
</evidence>
<keyword evidence="5" id="KW-1185">Reference proteome</keyword>
<name>A0ABT8MQ08_9BACL</name>
<dbReference type="InterPro" id="IPR045584">
    <property type="entry name" value="Pilin-like"/>
</dbReference>
<keyword evidence="3" id="KW-1133">Transmembrane helix</keyword>
<organism evidence="4 5">
    <name type="scientific">Planococcus liqunii</name>
    <dbReference type="NCBI Taxonomy" id="3058394"/>
    <lineage>
        <taxon>Bacteria</taxon>
        <taxon>Bacillati</taxon>
        <taxon>Bacillota</taxon>
        <taxon>Bacilli</taxon>
        <taxon>Bacillales</taxon>
        <taxon>Caryophanaceae</taxon>
        <taxon>Planococcus</taxon>
    </lineage>
</organism>
<dbReference type="InterPro" id="IPR012902">
    <property type="entry name" value="N_methyl_site"/>
</dbReference>
<dbReference type="RefSeq" id="WP_301725814.1">
    <property type="nucleotide sequence ID" value="NZ_JAUJWW010000002.1"/>
</dbReference>
<proteinExistence type="predicted"/>
<evidence type="ECO:0000256" key="2">
    <source>
        <dbReference type="ARBA" id="ARBA00023287"/>
    </source>
</evidence>
<sequence>MKWNQKGVTLVELLATLVIASLIVGIAWTALSIGMKHSAIEKNETHLQQEANLIITTLANAHRQNDYYTLRYNAKNQLEIQVCQKAATCNVSTAPFIRVASGVHDYTGTKIRDNKFDASTDTPVLIEPKKNHAKFTLQLDGKVKVNTTFTRIITD</sequence>
<evidence type="ECO:0000256" key="1">
    <source>
        <dbReference type="ARBA" id="ARBA00004241"/>
    </source>
</evidence>
<reference evidence="4 5" key="1">
    <citation type="submission" date="2023-06" db="EMBL/GenBank/DDBJ databases">
        <title>Novel species in genus Planococcus.</title>
        <authorList>
            <person name="Ning S."/>
        </authorList>
    </citation>
    <scope>NUCLEOTIDE SEQUENCE [LARGE SCALE GENOMIC DNA]</scope>
    <source>
        <strain evidence="4 5">N064</strain>
    </source>
</reference>
<feature type="transmembrane region" description="Helical" evidence="3">
    <location>
        <begin position="13"/>
        <end position="33"/>
    </location>
</feature>
<protein>
    <submittedName>
        <fullName evidence="4">Prepilin-type N-terminal cleavage/methylation domain-containing protein</fullName>
    </submittedName>
</protein>
<dbReference type="Proteomes" id="UP001172054">
    <property type="component" value="Unassembled WGS sequence"/>
</dbReference>
<comment type="caution">
    <text evidence="4">The sequence shown here is derived from an EMBL/GenBank/DDBJ whole genome shotgun (WGS) entry which is preliminary data.</text>
</comment>
<dbReference type="EMBL" id="JAUJWW010000002">
    <property type="protein sequence ID" value="MDN7226971.1"/>
    <property type="molecule type" value="Genomic_DNA"/>
</dbReference>
<dbReference type="PROSITE" id="PS00409">
    <property type="entry name" value="PROKAR_NTER_METHYL"/>
    <property type="match status" value="1"/>
</dbReference>
<keyword evidence="2" id="KW-0178">Competence</keyword>
<keyword evidence="3" id="KW-0472">Membrane</keyword>
<keyword evidence="3" id="KW-0812">Transmembrane</keyword>
<gene>
    <name evidence="4" type="ORF">QWY15_06625</name>
</gene>
<evidence type="ECO:0000313" key="4">
    <source>
        <dbReference type="EMBL" id="MDN7226971.1"/>
    </source>
</evidence>
<comment type="subcellular location">
    <subcellularLocation>
        <location evidence="1">Cell surface</location>
    </subcellularLocation>
</comment>
<evidence type="ECO:0000313" key="5">
    <source>
        <dbReference type="Proteomes" id="UP001172054"/>
    </source>
</evidence>